<dbReference type="RefSeq" id="WP_332290309.1">
    <property type="nucleotide sequence ID" value="NZ_JAZIBG010000028.1"/>
</dbReference>
<gene>
    <name evidence="2" type="ORF">V4F39_14745</name>
</gene>
<sequence length="273" mass="29415">MTASSPRPDDTVLGAWLDGELDAAEHARVIAWMAEHPEDASRVQAWAADRDALRGHFAGVADEPVPAALARTVWRRPQRAAWARAAMAAGLFAAGALAGGGTVWWGRGEGAAGIAQMQAAPAPWVQRAALAHGVYVPERRHPVEVRAQEEHLARWLTRRTTIPVKLFDLRDQGFELIGGRLLPDGASPSAQLMYQDDAGQRVTVYLRKPDADTPAAFRYERQGALGLFYWVEAGAGYALAGTLPRERLLSLAEAIHRQQPAPTAGTPASTPGQ</sequence>
<protein>
    <submittedName>
        <fullName evidence="2">Anti-sigma factor</fullName>
    </submittedName>
</protein>
<evidence type="ECO:0000256" key="1">
    <source>
        <dbReference type="SAM" id="Phobius"/>
    </source>
</evidence>
<keyword evidence="1" id="KW-0472">Membrane</keyword>
<feature type="transmembrane region" description="Helical" evidence="1">
    <location>
        <begin position="81"/>
        <end position="105"/>
    </location>
</feature>
<accession>A0AAW9QI76</accession>
<reference evidence="2 3" key="1">
    <citation type="submission" date="2024-02" db="EMBL/GenBank/DDBJ databases">
        <title>Genome sequence of Aquincola sp. MAHUQ-54.</title>
        <authorList>
            <person name="Huq M.A."/>
        </authorList>
    </citation>
    <scope>NUCLEOTIDE SEQUENCE [LARGE SCALE GENOMIC DNA]</scope>
    <source>
        <strain evidence="2 3">MAHUQ-54</strain>
    </source>
</reference>
<name>A0AAW9QI76_9BURK</name>
<keyword evidence="1" id="KW-0812">Transmembrane</keyword>
<proteinExistence type="predicted"/>
<evidence type="ECO:0000313" key="3">
    <source>
        <dbReference type="Proteomes" id="UP001336250"/>
    </source>
</evidence>
<keyword evidence="1" id="KW-1133">Transmembrane helix</keyword>
<keyword evidence="3" id="KW-1185">Reference proteome</keyword>
<organism evidence="2 3">
    <name type="scientific">Aquincola agrisoli</name>
    <dbReference type="NCBI Taxonomy" id="3119538"/>
    <lineage>
        <taxon>Bacteria</taxon>
        <taxon>Pseudomonadati</taxon>
        <taxon>Pseudomonadota</taxon>
        <taxon>Betaproteobacteria</taxon>
        <taxon>Burkholderiales</taxon>
        <taxon>Sphaerotilaceae</taxon>
        <taxon>Aquincola</taxon>
    </lineage>
</organism>
<dbReference type="Proteomes" id="UP001336250">
    <property type="component" value="Unassembled WGS sequence"/>
</dbReference>
<dbReference type="AlphaFoldDB" id="A0AAW9QI76"/>
<comment type="caution">
    <text evidence="2">The sequence shown here is derived from an EMBL/GenBank/DDBJ whole genome shotgun (WGS) entry which is preliminary data.</text>
</comment>
<dbReference type="EMBL" id="JAZIBG010000028">
    <property type="protein sequence ID" value="MEF7615177.1"/>
    <property type="molecule type" value="Genomic_DNA"/>
</dbReference>
<evidence type="ECO:0000313" key="2">
    <source>
        <dbReference type="EMBL" id="MEF7615177.1"/>
    </source>
</evidence>